<keyword evidence="5" id="KW-0418">Kinase</keyword>
<protein>
    <recommendedName>
        <fullName evidence="2">histidine kinase</fullName>
        <ecNumber evidence="2">2.7.13.3</ecNumber>
    </recommendedName>
</protein>
<feature type="domain" description="PAS" evidence="9">
    <location>
        <begin position="135"/>
        <end position="172"/>
    </location>
</feature>
<dbReference type="SMART" id="SM00448">
    <property type="entry name" value="REC"/>
    <property type="match status" value="1"/>
</dbReference>
<dbReference type="SUPFAM" id="SSF52172">
    <property type="entry name" value="CheY-like"/>
    <property type="match status" value="1"/>
</dbReference>
<dbReference type="Pfam" id="PF01590">
    <property type="entry name" value="GAF"/>
    <property type="match status" value="1"/>
</dbReference>
<evidence type="ECO:0000259" key="8">
    <source>
        <dbReference type="PROSITE" id="PS50110"/>
    </source>
</evidence>
<dbReference type="EC" id="2.7.13.3" evidence="2"/>
<evidence type="ECO:0000256" key="1">
    <source>
        <dbReference type="ARBA" id="ARBA00000085"/>
    </source>
</evidence>
<dbReference type="PROSITE" id="PS50110">
    <property type="entry name" value="RESPONSE_REGULATORY"/>
    <property type="match status" value="1"/>
</dbReference>
<feature type="domain" description="Histidine kinase" evidence="7">
    <location>
        <begin position="921"/>
        <end position="1019"/>
    </location>
</feature>
<dbReference type="InterPro" id="IPR000700">
    <property type="entry name" value="PAS-assoc_C"/>
</dbReference>
<feature type="domain" description="Response regulatory" evidence="8">
    <location>
        <begin position="5"/>
        <end position="119"/>
    </location>
</feature>
<dbReference type="Pfam" id="PF00072">
    <property type="entry name" value="Response_reg"/>
    <property type="match status" value="1"/>
</dbReference>
<dbReference type="AlphaFoldDB" id="A0A2V2N2Y1"/>
<dbReference type="SUPFAM" id="SSF55781">
    <property type="entry name" value="GAF domain-like"/>
    <property type="match status" value="1"/>
</dbReference>
<dbReference type="Pfam" id="PF08447">
    <property type="entry name" value="PAS_3"/>
    <property type="match status" value="1"/>
</dbReference>
<dbReference type="InterPro" id="IPR001789">
    <property type="entry name" value="Sig_transdc_resp-reg_receiver"/>
</dbReference>
<dbReference type="InterPro" id="IPR052162">
    <property type="entry name" value="Sensor_kinase/Photoreceptor"/>
</dbReference>
<keyword evidence="3 6" id="KW-0597">Phosphoprotein</keyword>
<reference evidence="11 12" key="1">
    <citation type="submission" date="2018-05" db="EMBL/GenBank/DDBJ databases">
        <title>Draft genome of Methanospirillum lacunae Ki8-1.</title>
        <authorList>
            <person name="Dueholm M.S."/>
            <person name="Nielsen P.H."/>
            <person name="Bakmann L.F."/>
            <person name="Otzen D.E."/>
        </authorList>
    </citation>
    <scope>NUCLEOTIDE SEQUENCE [LARGE SCALE GENOMIC DNA]</scope>
    <source>
        <strain evidence="11 12">Ki8-1</strain>
    </source>
</reference>
<dbReference type="SUPFAM" id="SSF55785">
    <property type="entry name" value="PYP-like sensor domain (PAS domain)"/>
    <property type="match status" value="4"/>
</dbReference>
<proteinExistence type="predicted"/>
<evidence type="ECO:0000256" key="5">
    <source>
        <dbReference type="ARBA" id="ARBA00022777"/>
    </source>
</evidence>
<dbReference type="Pfam" id="PF02518">
    <property type="entry name" value="HATPase_c"/>
    <property type="match status" value="1"/>
</dbReference>
<dbReference type="PROSITE" id="PS50113">
    <property type="entry name" value="PAC"/>
    <property type="match status" value="1"/>
</dbReference>
<dbReference type="SMART" id="SM00086">
    <property type="entry name" value="PAC"/>
    <property type="match status" value="3"/>
</dbReference>
<keyword evidence="4" id="KW-0808">Transferase</keyword>
<dbReference type="PANTHER" id="PTHR43304:SF1">
    <property type="entry name" value="PAC DOMAIN-CONTAINING PROTEIN"/>
    <property type="match status" value="1"/>
</dbReference>
<dbReference type="InterPro" id="IPR013655">
    <property type="entry name" value="PAS_fold_3"/>
</dbReference>
<dbReference type="RefSeq" id="WP_109970155.1">
    <property type="nucleotide sequence ID" value="NZ_CP176093.1"/>
</dbReference>
<name>A0A2V2N2Y1_9EURY</name>
<dbReference type="InterPro" id="IPR035965">
    <property type="entry name" value="PAS-like_dom_sf"/>
</dbReference>
<evidence type="ECO:0000313" key="12">
    <source>
        <dbReference type="Proteomes" id="UP000245657"/>
    </source>
</evidence>
<keyword evidence="12" id="KW-1185">Reference proteome</keyword>
<dbReference type="GeneID" id="97550090"/>
<sequence>MEKALVLLIDDELSFIEAVMDYLALTTEYDFDYALSPFEALEKISKNRYDVIVSDYTMPLMDGIELLKKIRSFSNIPFILFTGIGREDVIIEAINSGVDFYLQKGEDPVILFAKLNHLIQLGIEKKRANEALVENEIKYRELFEQSSIAILIFDADGFLEDINSAALTLFGLHSVSDIKGFSLSQYYPTLIQSLKSGKIVNRKKFFTQDELQRIHLPSSNGKNSIYVDITIIPHILSTGRISNYYVQIIDLTKEHTIEHNLLKTSEQLSLALDGSRIGLWDWYVQSGETTFNERWAEMVGYTLDELSPTTIKTWEDLTHPDDLELAKKIIYHHLSKDEPYYDIIIRMKHKDGNWVYVHDRGKVTEWDSMGNPVRMIGTHTDISDQKKTEDTLYRVRTILEAVGYVATQLMIAINDSVIYDLLARIGEAVQISRSYIYINKNHFVNSPLTTQTYVWTVGDCFEEQNRSNNIFQCNESQYNRWNAILKTGKIISGNVSDFQPEDQSILLEKKIKTIALIPIFSFDTFFGVIGFDDYNKEHYWSSEEIEALKAAAGLLGASFGRYRVDEELRISENNFSTFFNTIQDFLFVLNPEGIIKKVNDTVVKRLGYSEVELIDQSVEILNPESSIDEVLCKYNPHIDDETNCCVRTIVTKERNQIPVETRILSGYWNGLPSLFVVSKDISALKLSEEKFSKAFQSSGSIMSLSTLNEGIFIDVNKAFIETIGYTRPEVIGKSSLDLGMFIDQDIRKEIIQITREKGSVRNLRINIKTKDNRIITGMFSADVILIHDTEALLVVFNDITEIMRLNDSLLTANNKLNLLSSITRHDILNQIQNLILLEGLFRRKIPTEVPVSSELEKLRKSIDTIHRQILFTRDYQDMGIKSPEWISVKDIVVKEKRNKIFSDISVEIRIGDLEIYADPMFSKVCYNLMENAVRHGGSVTKMEISFNNSPDNGILIFQDNGNGIDISEKVNIFKRGYGQNTGFGLFLTQEILAITGMTIHETGSPKHGARFEIEIPSGGYRFNVE</sequence>
<feature type="domain" description="PAS" evidence="9">
    <location>
        <begin position="571"/>
        <end position="625"/>
    </location>
</feature>
<dbReference type="CDD" id="cd00130">
    <property type="entry name" value="PAS"/>
    <property type="match status" value="3"/>
</dbReference>
<dbReference type="PROSITE" id="PS50112">
    <property type="entry name" value="PAS"/>
    <property type="match status" value="4"/>
</dbReference>
<feature type="domain" description="PAS" evidence="9">
    <location>
        <begin position="687"/>
        <end position="736"/>
    </location>
</feature>
<dbReference type="InterPro" id="IPR011006">
    <property type="entry name" value="CheY-like_superfamily"/>
</dbReference>
<evidence type="ECO:0000259" key="10">
    <source>
        <dbReference type="PROSITE" id="PS50113"/>
    </source>
</evidence>
<dbReference type="InterPro" id="IPR005467">
    <property type="entry name" value="His_kinase_dom"/>
</dbReference>
<dbReference type="SMART" id="SM00387">
    <property type="entry name" value="HATPase_c"/>
    <property type="match status" value="1"/>
</dbReference>
<dbReference type="PROSITE" id="PS50109">
    <property type="entry name" value="HIS_KIN"/>
    <property type="match status" value="1"/>
</dbReference>
<dbReference type="Gene3D" id="3.30.450.20">
    <property type="entry name" value="PAS domain"/>
    <property type="match status" value="4"/>
</dbReference>
<dbReference type="SMART" id="SM00091">
    <property type="entry name" value="PAS"/>
    <property type="match status" value="4"/>
</dbReference>
<evidence type="ECO:0000256" key="6">
    <source>
        <dbReference type="PROSITE-ProRule" id="PRU00169"/>
    </source>
</evidence>
<evidence type="ECO:0000256" key="2">
    <source>
        <dbReference type="ARBA" id="ARBA00012438"/>
    </source>
</evidence>
<dbReference type="InterPro" id="IPR000014">
    <property type="entry name" value="PAS"/>
</dbReference>
<dbReference type="GO" id="GO:0004673">
    <property type="term" value="F:protein histidine kinase activity"/>
    <property type="evidence" value="ECO:0007669"/>
    <property type="project" value="UniProtKB-EC"/>
</dbReference>
<dbReference type="OrthoDB" id="8127at2157"/>
<dbReference type="InterPro" id="IPR003594">
    <property type="entry name" value="HATPase_dom"/>
</dbReference>
<dbReference type="SUPFAM" id="SSF55874">
    <property type="entry name" value="ATPase domain of HSP90 chaperone/DNA topoisomerase II/histidine kinase"/>
    <property type="match status" value="1"/>
</dbReference>
<dbReference type="GO" id="GO:0000160">
    <property type="term" value="P:phosphorelay signal transduction system"/>
    <property type="evidence" value="ECO:0007669"/>
    <property type="project" value="InterPro"/>
</dbReference>
<evidence type="ECO:0000313" key="11">
    <source>
        <dbReference type="EMBL" id="PWR69831.1"/>
    </source>
</evidence>
<dbReference type="Gene3D" id="3.30.565.10">
    <property type="entry name" value="Histidine kinase-like ATPase, C-terminal domain"/>
    <property type="match status" value="1"/>
</dbReference>
<dbReference type="Gene3D" id="3.30.450.40">
    <property type="match status" value="1"/>
</dbReference>
<evidence type="ECO:0000256" key="3">
    <source>
        <dbReference type="ARBA" id="ARBA00022553"/>
    </source>
</evidence>
<organism evidence="11 12">
    <name type="scientific">Methanospirillum lacunae</name>
    <dbReference type="NCBI Taxonomy" id="668570"/>
    <lineage>
        <taxon>Archaea</taxon>
        <taxon>Methanobacteriati</taxon>
        <taxon>Methanobacteriota</taxon>
        <taxon>Stenosarchaea group</taxon>
        <taxon>Methanomicrobia</taxon>
        <taxon>Methanomicrobiales</taxon>
        <taxon>Methanospirillaceae</taxon>
        <taxon>Methanospirillum</taxon>
    </lineage>
</organism>
<dbReference type="CDD" id="cd00156">
    <property type="entry name" value="REC"/>
    <property type="match status" value="1"/>
</dbReference>
<dbReference type="InterPro" id="IPR003018">
    <property type="entry name" value="GAF"/>
</dbReference>
<feature type="domain" description="PAS" evidence="9">
    <location>
        <begin position="291"/>
        <end position="337"/>
    </location>
</feature>
<dbReference type="PANTHER" id="PTHR43304">
    <property type="entry name" value="PHYTOCHROME-LIKE PROTEIN CPH1"/>
    <property type="match status" value="1"/>
</dbReference>
<dbReference type="Pfam" id="PF13426">
    <property type="entry name" value="PAS_9"/>
    <property type="match status" value="2"/>
</dbReference>
<feature type="domain" description="PAC" evidence="10">
    <location>
        <begin position="341"/>
        <end position="394"/>
    </location>
</feature>
<gene>
    <name evidence="11" type="ORF">DK846_16780</name>
</gene>
<comment type="catalytic activity">
    <reaction evidence="1">
        <text>ATP + protein L-histidine = ADP + protein N-phospho-L-histidine.</text>
        <dbReference type="EC" id="2.7.13.3"/>
    </reaction>
</comment>
<dbReference type="Proteomes" id="UP000245657">
    <property type="component" value="Unassembled WGS sequence"/>
</dbReference>
<dbReference type="Gene3D" id="3.40.50.2300">
    <property type="match status" value="1"/>
</dbReference>
<dbReference type="InterPro" id="IPR036890">
    <property type="entry name" value="HATPase_C_sf"/>
</dbReference>
<dbReference type="EMBL" id="QGMY01000018">
    <property type="protein sequence ID" value="PWR69831.1"/>
    <property type="molecule type" value="Genomic_DNA"/>
</dbReference>
<evidence type="ECO:0000259" key="7">
    <source>
        <dbReference type="PROSITE" id="PS50109"/>
    </source>
</evidence>
<evidence type="ECO:0000259" key="9">
    <source>
        <dbReference type="PROSITE" id="PS50112"/>
    </source>
</evidence>
<dbReference type="InterPro" id="IPR029016">
    <property type="entry name" value="GAF-like_dom_sf"/>
</dbReference>
<comment type="caution">
    <text evidence="11">The sequence shown here is derived from an EMBL/GenBank/DDBJ whole genome shotgun (WGS) entry which is preliminary data.</text>
</comment>
<dbReference type="NCBIfam" id="TIGR00229">
    <property type="entry name" value="sensory_box"/>
    <property type="match status" value="4"/>
</dbReference>
<dbReference type="Pfam" id="PF13188">
    <property type="entry name" value="PAS_8"/>
    <property type="match status" value="1"/>
</dbReference>
<dbReference type="InterPro" id="IPR001610">
    <property type="entry name" value="PAC"/>
</dbReference>
<evidence type="ECO:0000256" key="4">
    <source>
        <dbReference type="ARBA" id="ARBA00022679"/>
    </source>
</evidence>
<accession>A0A2V2N2Y1</accession>
<feature type="modified residue" description="4-aspartylphosphate" evidence="6">
    <location>
        <position position="55"/>
    </location>
</feature>